<evidence type="ECO:0000313" key="2">
    <source>
        <dbReference type="EMBL" id="KAJ7002004.1"/>
    </source>
</evidence>
<dbReference type="EMBL" id="JAQIZT010000004">
    <property type="protein sequence ID" value="KAJ7002004.1"/>
    <property type="molecule type" value="Genomic_DNA"/>
</dbReference>
<name>A0AAD6W8U9_9ROSI</name>
<protein>
    <submittedName>
        <fullName evidence="2">Uncharacterized protein</fullName>
    </submittedName>
</protein>
<accession>A0AAD6W8U9</accession>
<keyword evidence="4" id="KW-1185">Reference proteome</keyword>
<organism evidence="2 4">
    <name type="scientific">Populus alba x Populus x berolinensis</name>
    <dbReference type="NCBI Taxonomy" id="444605"/>
    <lineage>
        <taxon>Eukaryota</taxon>
        <taxon>Viridiplantae</taxon>
        <taxon>Streptophyta</taxon>
        <taxon>Embryophyta</taxon>
        <taxon>Tracheophyta</taxon>
        <taxon>Spermatophyta</taxon>
        <taxon>Magnoliopsida</taxon>
        <taxon>eudicotyledons</taxon>
        <taxon>Gunneridae</taxon>
        <taxon>Pentapetalae</taxon>
        <taxon>rosids</taxon>
        <taxon>fabids</taxon>
        <taxon>Malpighiales</taxon>
        <taxon>Salicaceae</taxon>
        <taxon>Saliceae</taxon>
        <taxon>Populus</taxon>
    </lineage>
</organism>
<sequence>MKRKRDAPTLLQSCMFLNTTPVLAVAGHCCSSLDCSHVTTKVMLLCLYLFLGSTNDYWQPLDRDDHEGCRVEPAKKKVLKTGIRPIKRAGVVNVRSASLRAATPVVGVLSFTISSQATG</sequence>
<dbReference type="Proteomes" id="UP001164929">
    <property type="component" value="Chromosome 4"/>
</dbReference>
<evidence type="ECO:0000313" key="4">
    <source>
        <dbReference type="Proteomes" id="UP001164929"/>
    </source>
</evidence>
<comment type="caution">
    <text evidence="2">The sequence shown here is derived from an EMBL/GenBank/DDBJ whole genome shotgun (WGS) entry which is preliminary data.</text>
</comment>
<reference evidence="2 4" key="1">
    <citation type="journal article" date="2023" name="Mol. Ecol. Resour.">
        <title>Chromosome-level genome assembly of a triploid poplar Populus alba 'Berolinensis'.</title>
        <authorList>
            <person name="Chen S."/>
            <person name="Yu Y."/>
            <person name="Wang X."/>
            <person name="Wang S."/>
            <person name="Zhang T."/>
            <person name="Zhou Y."/>
            <person name="He R."/>
            <person name="Meng N."/>
            <person name="Wang Y."/>
            <person name="Liu W."/>
            <person name="Liu Z."/>
            <person name="Liu J."/>
            <person name="Guo Q."/>
            <person name="Huang H."/>
            <person name="Sederoff R.R."/>
            <person name="Wang G."/>
            <person name="Qu G."/>
            <person name="Chen S."/>
        </authorList>
    </citation>
    <scope>NUCLEOTIDE SEQUENCE [LARGE SCALE GENOMIC DNA]</scope>
    <source>
        <strain evidence="2">SC-2020</strain>
    </source>
</reference>
<dbReference type="EMBL" id="JAQIZT010000004">
    <property type="protein sequence ID" value="KAJ7001993.1"/>
    <property type="molecule type" value="Genomic_DNA"/>
</dbReference>
<evidence type="ECO:0000313" key="3">
    <source>
        <dbReference type="EMBL" id="KAJ7002016.1"/>
    </source>
</evidence>
<gene>
    <name evidence="1" type="ORF">NC653_012154</name>
    <name evidence="2" type="ORF">NC653_012162</name>
    <name evidence="3" type="ORF">NC653_012169</name>
</gene>
<dbReference type="AlphaFoldDB" id="A0AAD6W8U9"/>
<proteinExistence type="predicted"/>
<dbReference type="EMBL" id="JAQIZT010000004">
    <property type="protein sequence ID" value="KAJ7002016.1"/>
    <property type="molecule type" value="Genomic_DNA"/>
</dbReference>
<evidence type="ECO:0000313" key="1">
    <source>
        <dbReference type="EMBL" id="KAJ7001993.1"/>
    </source>
</evidence>